<evidence type="ECO:0000256" key="7">
    <source>
        <dbReference type="ARBA" id="ARBA00023015"/>
    </source>
</evidence>
<evidence type="ECO:0000256" key="11">
    <source>
        <dbReference type="PROSITE-ProRule" id="PRU00042"/>
    </source>
</evidence>
<evidence type="ECO:0000256" key="1">
    <source>
        <dbReference type="ARBA" id="ARBA00004123"/>
    </source>
</evidence>
<dbReference type="InterPro" id="IPR036236">
    <property type="entry name" value="Znf_C2H2_sf"/>
</dbReference>
<evidence type="ECO:0000256" key="5">
    <source>
        <dbReference type="ARBA" id="ARBA00022771"/>
    </source>
</evidence>
<feature type="region of interest" description="Disordered" evidence="12">
    <location>
        <begin position="1"/>
        <end position="40"/>
    </location>
</feature>
<dbReference type="GO" id="GO:0000978">
    <property type="term" value="F:RNA polymerase II cis-regulatory region sequence-specific DNA binding"/>
    <property type="evidence" value="ECO:0007669"/>
    <property type="project" value="TreeGrafter"/>
</dbReference>
<dbReference type="PROSITE" id="PS00028">
    <property type="entry name" value="ZINC_FINGER_C2H2_1"/>
    <property type="match status" value="3"/>
</dbReference>
<feature type="compositionally biased region" description="Polar residues" evidence="12">
    <location>
        <begin position="23"/>
        <end position="33"/>
    </location>
</feature>
<feature type="domain" description="C2H2-type" evidence="13">
    <location>
        <begin position="372"/>
        <end position="401"/>
    </location>
</feature>
<comment type="caution">
    <text evidence="14">The sequence shown here is derived from an EMBL/GenBank/DDBJ whole genome shotgun (WGS) entry which is preliminary data.</text>
</comment>
<dbReference type="OrthoDB" id="6365676at2759"/>
<dbReference type="PROSITE" id="PS50157">
    <property type="entry name" value="ZINC_FINGER_C2H2_2"/>
    <property type="match status" value="3"/>
</dbReference>
<gene>
    <name evidence="14" type="ORF">HOLleu_23122</name>
</gene>
<evidence type="ECO:0000256" key="3">
    <source>
        <dbReference type="ARBA" id="ARBA00022723"/>
    </source>
</evidence>
<evidence type="ECO:0000256" key="2">
    <source>
        <dbReference type="ARBA" id="ARBA00022491"/>
    </source>
</evidence>
<feature type="domain" description="C2H2-type" evidence="13">
    <location>
        <begin position="432"/>
        <end position="459"/>
    </location>
</feature>
<keyword evidence="8" id="KW-0238">DNA-binding</keyword>
<evidence type="ECO:0000259" key="13">
    <source>
        <dbReference type="PROSITE" id="PS50157"/>
    </source>
</evidence>
<name>A0A9Q1BUP3_HOLLE</name>
<evidence type="ECO:0000256" key="9">
    <source>
        <dbReference type="ARBA" id="ARBA00023163"/>
    </source>
</evidence>
<reference evidence="14" key="1">
    <citation type="submission" date="2021-10" db="EMBL/GenBank/DDBJ databases">
        <title>Tropical sea cucumber genome reveals ecological adaptation and Cuvierian tubules defense mechanism.</title>
        <authorList>
            <person name="Chen T."/>
        </authorList>
    </citation>
    <scope>NUCLEOTIDE SEQUENCE</scope>
    <source>
        <strain evidence="14">Nanhai2018</strain>
        <tissue evidence="14">Muscle</tissue>
    </source>
</reference>
<sequence length="491" mass="53346">MSSFKTMDCFPPSPPSTPPAQLDMTSVRKQTSKPAFKESDNNIAKSDYDAIQTLLSMRRMSPPISDDSNSSVPDKPDGRRVSVICSRVSTAFESMSGLVQKQKKLPDISPPVTTVHDIMTPPMTPPLSKSPPVALPQPSFSSASQPFSHTTSVLVQSNSMLTTQRQTGCSVVCATPSIMSSWVSPPSTSNHKKPQITKPVPVMIEKSVETDTCDQQPPVDVCMSVSPQEGPQTVLIPNGSHIPGLTSTQFVSASRTQPLVQVSHASSTVKAPQTLSFIPISSHGNTLQLSQPAGTVGTVAANDGSVKTVLMTVQLPTNVILLGSVPNKSSDNSSGQKLMPLAPAPAPNSPAAAIMNRQQAAAQMEFSRRRNHVCNYEGCNKTYFKSSHLKAHIRTHTGEKPFQCVWDGCDKCFARSDELSRHKRTHTGEKKFACPMCDRRFMRSDHLTKHARRHMTVKKVPNWQLEVSRLSSMAAENHSVIPIMVTQPSSK</sequence>
<protein>
    <submittedName>
        <fullName evidence="14">Krueppel-like factor 11</fullName>
    </submittedName>
</protein>
<keyword evidence="10" id="KW-0539">Nucleus</keyword>
<evidence type="ECO:0000313" key="15">
    <source>
        <dbReference type="Proteomes" id="UP001152320"/>
    </source>
</evidence>
<keyword evidence="4" id="KW-0677">Repeat</keyword>
<keyword evidence="15" id="KW-1185">Reference proteome</keyword>
<evidence type="ECO:0000256" key="10">
    <source>
        <dbReference type="ARBA" id="ARBA00023242"/>
    </source>
</evidence>
<evidence type="ECO:0000313" key="14">
    <source>
        <dbReference type="EMBL" id="KAJ8033008.1"/>
    </source>
</evidence>
<evidence type="ECO:0000256" key="6">
    <source>
        <dbReference type="ARBA" id="ARBA00022833"/>
    </source>
</evidence>
<dbReference type="FunFam" id="3.30.160.60:FF:000134">
    <property type="entry name" value="Krueppel-like factor 11"/>
    <property type="match status" value="1"/>
</dbReference>
<evidence type="ECO:0000256" key="12">
    <source>
        <dbReference type="SAM" id="MobiDB-lite"/>
    </source>
</evidence>
<keyword evidence="7" id="KW-0805">Transcription regulation</keyword>
<dbReference type="FunFam" id="3.30.160.60:FF:000205">
    <property type="entry name" value="Putative Krueppel-like factor 10"/>
    <property type="match status" value="1"/>
</dbReference>
<keyword evidence="2" id="KW-0678">Repressor</keyword>
<keyword evidence="9" id="KW-0804">Transcription</keyword>
<dbReference type="SUPFAM" id="SSF57667">
    <property type="entry name" value="beta-beta-alpha zinc fingers"/>
    <property type="match status" value="1"/>
</dbReference>
<organism evidence="14 15">
    <name type="scientific">Holothuria leucospilota</name>
    <name type="common">Black long sea cucumber</name>
    <name type="synonym">Mertensiothuria leucospilota</name>
    <dbReference type="NCBI Taxonomy" id="206669"/>
    <lineage>
        <taxon>Eukaryota</taxon>
        <taxon>Metazoa</taxon>
        <taxon>Echinodermata</taxon>
        <taxon>Eleutherozoa</taxon>
        <taxon>Echinozoa</taxon>
        <taxon>Holothuroidea</taxon>
        <taxon>Aspidochirotacea</taxon>
        <taxon>Aspidochirotida</taxon>
        <taxon>Holothuriidae</taxon>
        <taxon>Holothuria</taxon>
    </lineage>
</organism>
<dbReference type="PANTHER" id="PTHR23235">
    <property type="entry name" value="KRUEPPEL-LIKE TRANSCRIPTION FACTOR"/>
    <property type="match status" value="1"/>
</dbReference>
<evidence type="ECO:0000256" key="8">
    <source>
        <dbReference type="ARBA" id="ARBA00023125"/>
    </source>
</evidence>
<comment type="subcellular location">
    <subcellularLocation>
        <location evidence="1">Nucleus</location>
    </subcellularLocation>
</comment>
<proteinExistence type="predicted"/>
<accession>A0A9Q1BUP3</accession>
<feature type="domain" description="C2H2-type" evidence="13">
    <location>
        <begin position="402"/>
        <end position="431"/>
    </location>
</feature>
<dbReference type="GO" id="GO:0008270">
    <property type="term" value="F:zinc ion binding"/>
    <property type="evidence" value="ECO:0007669"/>
    <property type="project" value="UniProtKB-KW"/>
</dbReference>
<dbReference type="Proteomes" id="UP001152320">
    <property type="component" value="Chromosome 11"/>
</dbReference>
<dbReference type="GO" id="GO:0000981">
    <property type="term" value="F:DNA-binding transcription factor activity, RNA polymerase II-specific"/>
    <property type="evidence" value="ECO:0007669"/>
    <property type="project" value="TreeGrafter"/>
</dbReference>
<dbReference type="GO" id="GO:0005634">
    <property type="term" value="C:nucleus"/>
    <property type="evidence" value="ECO:0007669"/>
    <property type="project" value="UniProtKB-SubCell"/>
</dbReference>
<dbReference type="FunFam" id="3.30.160.60:FF:000018">
    <property type="entry name" value="Krueppel-like factor 15"/>
    <property type="match status" value="1"/>
</dbReference>
<dbReference type="SMART" id="SM00355">
    <property type="entry name" value="ZnF_C2H2"/>
    <property type="match status" value="3"/>
</dbReference>
<dbReference type="Pfam" id="PF00096">
    <property type="entry name" value="zf-C2H2"/>
    <property type="match status" value="3"/>
</dbReference>
<dbReference type="InterPro" id="IPR013087">
    <property type="entry name" value="Znf_C2H2_type"/>
</dbReference>
<dbReference type="AlphaFoldDB" id="A0A9Q1BUP3"/>
<feature type="region of interest" description="Disordered" evidence="12">
    <location>
        <begin position="60"/>
        <end position="79"/>
    </location>
</feature>
<dbReference type="Gene3D" id="3.30.160.60">
    <property type="entry name" value="Classic Zinc Finger"/>
    <property type="match status" value="3"/>
</dbReference>
<dbReference type="EMBL" id="JAIZAY010000011">
    <property type="protein sequence ID" value="KAJ8033008.1"/>
    <property type="molecule type" value="Genomic_DNA"/>
</dbReference>
<keyword evidence="6" id="KW-0862">Zinc</keyword>
<keyword evidence="5 11" id="KW-0863">Zinc-finger</keyword>
<dbReference type="PANTHER" id="PTHR23235:SF164">
    <property type="entry name" value="C2H2-TYPE DOMAIN-CONTAINING PROTEIN"/>
    <property type="match status" value="1"/>
</dbReference>
<evidence type="ECO:0000256" key="4">
    <source>
        <dbReference type="ARBA" id="ARBA00022737"/>
    </source>
</evidence>
<keyword evidence="3" id="KW-0479">Metal-binding</keyword>